<dbReference type="Proteomes" id="UP001056120">
    <property type="component" value="Linkage Group LG25"/>
</dbReference>
<comment type="caution">
    <text evidence="1">The sequence shown here is derived from an EMBL/GenBank/DDBJ whole genome shotgun (WGS) entry which is preliminary data.</text>
</comment>
<evidence type="ECO:0000313" key="2">
    <source>
        <dbReference type="Proteomes" id="UP001056120"/>
    </source>
</evidence>
<dbReference type="EMBL" id="CM042042">
    <property type="protein sequence ID" value="KAI3704891.1"/>
    <property type="molecule type" value="Genomic_DNA"/>
</dbReference>
<reference evidence="2" key="1">
    <citation type="journal article" date="2022" name="Mol. Ecol. Resour.">
        <title>The genomes of chicory, endive, great burdock and yacon provide insights into Asteraceae palaeo-polyploidization history and plant inulin production.</title>
        <authorList>
            <person name="Fan W."/>
            <person name="Wang S."/>
            <person name="Wang H."/>
            <person name="Wang A."/>
            <person name="Jiang F."/>
            <person name="Liu H."/>
            <person name="Zhao H."/>
            <person name="Xu D."/>
            <person name="Zhang Y."/>
        </authorList>
    </citation>
    <scope>NUCLEOTIDE SEQUENCE [LARGE SCALE GENOMIC DNA]</scope>
    <source>
        <strain evidence="2">cv. Yunnan</strain>
    </source>
</reference>
<accession>A0ACB9A5U2</accession>
<gene>
    <name evidence="1" type="ORF">L1987_75120</name>
</gene>
<name>A0ACB9A5U2_9ASTR</name>
<keyword evidence="2" id="KW-1185">Reference proteome</keyword>
<proteinExistence type="predicted"/>
<reference evidence="1 2" key="2">
    <citation type="journal article" date="2022" name="Mol. Ecol. Resour.">
        <title>The genomes of chicory, endive, great burdock and yacon provide insights into Asteraceae paleo-polyploidization history and plant inulin production.</title>
        <authorList>
            <person name="Fan W."/>
            <person name="Wang S."/>
            <person name="Wang H."/>
            <person name="Wang A."/>
            <person name="Jiang F."/>
            <person name="Liu H."/>
            <person name="Zhao H."/>
            <person name="Xu D."/>
            <person name="Zhang Y."/>
        </authorList>
    </citation>
    <scope>NUCLEOTIDE SEQUENCE [LARGE SCALE GENOMIC DNA]</scope>
    <source>
        <strain evidence="2">cv. Yunnan</strain>
        <tissue evidence="1">Leaves</tissue>
    </source>
</reference>
<evidence type="ECO:0000313" key="1">
    <source>
        <dbReference type="EMBL" id="KAI3704891.1"/>
    </source>
</evidence>
<sequence>MKQLCNRKKFLTMSRETGSLTLGDLLLRMSKHKKVGENLTEDERVAFLHDSYQNLVMKLILNSSLSPRNN</sequence>
<organism evidence="1 2">
    <name type="scientific">Smallanthus sonchifolius</name>
    <dbReference type="NCBI Taxonomy" id="185202"/>
    <lineage>
        <taxon>Eukaryota</taxon>
        <taxon>Viridiplantae</taxon>
        <taxon>Streptophyta</taxon>
        <taxon>Embryophyta</taxon>
        <taxon>Tracheophyta</taxon>
        <taxon>Spermatophyta</taxon>
        <taxon>Magnoliopsida</taxon>
        <taxon>eudicotyledons</taxon>
        <taxon>Gunneridae</taxon>
        <taxon>Pentapetalae</taxon>
        <taxon>asterids</taxon>
        <taxon>campanulids</taxon>
        <taxon>Asterales</taxon>
        <taxon>Asteraceae</taxon>
        <taxon>Asteroideae</taxon>
        <taxon>Heliantheae alliance</taxon>
        <taxon>Millerieae</taxon>
        <taxon>Smallanthus</taxon>
    </lineage>
</organism>
<protein>
    <submittedName>
        <fullName evidence="1">Uncharacterized protein</fullName>
    </submittedName>
</protein>